<dbReference type="CDD" id="cd05399">
    <property type="entry name" value="NT_Rel-Spo_like"/>
    <property type="match status" value="1"/>
</dbReference>
<dbReference type="InterPro" id="IPR043519">
    <property type="entry name" value="NT_sf"/>
</dbReference>
<accession>A0ABZ0D1N2</accession>
<dbReference type="Gene3D" id="3.30.460.10">
    <property type="entry name" value="Beta Polymerase, domain 2"/>
    <property type="match status" value="1"/>
</dbReference>
<proteinExistence type="predicted"/>
<evidence type="ECO:0000313" key="3">
    <source>
        <dbReference type="EMBL" id="WOB09147.1"/>
    </source>
</evidence>
<dbReference type="Gene3D" id="1.10.287.860">
    <property type="entry name" value="Nucleotidyltransferase"/>
    <property type="match status" value="1"/>
</dbReference>
<evidence type="ECO:0000313" key="4">
    <source>
        <dbReference type="Proteomes" id="UP001303946"/>
    </source>
</evidence>
<dbReference type="EMBL" id="CP136336">
    <property type="protein sequence ID" value="WOB09147.1"/>
    <property type="molecule type" value="Genomic_DNA"/>
</dbReference>
<dbReference type="Pfam" id="PF04607">
    <property type="entry name" value="RelA_SpoT"/>
    <property type="match status" value="1"/>
</dbReference>
<organism evidence="3 4">
    <name type="scientific">Piscinibacter gummiphilus</name>
    <dbReference type="NCBI Taxonomy" id="946333"/>
    <lineage>
        <taxon>Bacteria</taxon>
        <taxon>Pseudomonadati</taxon>
        <taxon>Pseudomonadota</taxon>
        <taxon>Betaproteobacteria</taxon>
        <taxon>Burkholderiales</taxon>
        <taxon>Sphaerotilaceae</taxon>
        <taxon>Piscinibacter</taxon>
    </lineage>
</organism>
<feature type="domain" description="RelA/SpoT" evidence="2">
    <location>
        <begin position="51"/>
        <end position="183"/>
    </location>
</feature>
<dbReference type="SUPFAM" id="SSF81301">
    <property type="entry name" value="Nucleotidyltransferase"/>
    <property type="match status" value="1"/>
</dbReference>
<evidence type="ECO:0000256" key="1">
    <source>
        <dbReference type="SAM" id="MobiDB-lite"/>
    </source>
</evidence>
<name>A0ABZ0D1N2_9BURK</name>
<sequence length="367" mass="42004">MPSLDFEQEKARFRAFYERELPSLRQACELHQARITAILDERRIAVAKIDARVKDREESIRKFVRKYLTRLEDRQVAYEIAPHVSDLIGLRIVCLYEDELDPIADVLRAHFDVLGVSDKASEMESTEGLFGYKGLHLDLRAKADETALTACAQMPFEIQLRTIIQDSWSVLDHKIKYKKSIPIELKRRINRLAALFELADEEFRSIRVATTEALQEEALVPEPAEAEAEAGQEAQTPPVPRTDSVEVAASASKKLNVFNFLRVAQHYFRGYEFEAHKVDGFVQDVVGWQPGITKGQFNEHMRAAFWRVKQYKQQFENGGEAKATMNPFTVIRHCLYLADKEHFARALSSGVRRNFEAWLAANPLPPA</sequence>
<evidence type="ECO:0000259" key="2">
    <source>
        <dbReference type="SMART" id="SM00954"/>
    </source>
</evidence>
<protein>
    <submittedName>
        <fullName evidence="3">(P)ppGpp synthetase</fullName>
    </submittedName>
</protein>
<keyword evidence="4" id="KW-1185">Reference proteome</keyword>
<feature type="region of interest" description="Disordered" evidence="1">
    <location>
        <begin position="222"/>
        <end position="243"/>
    </location>
</feature>
<reference evidence="3 4" key="1">
    <citation type="submission" date="2023-10" db="EMBL/GenBank/DDBJ databases">
        <title>Bacteria for the degradation of biodegradable plastic PBAT(Polybutylene adipate terephthalate).</title>
        <authorList>
            <person name="Weon H.-Y."/>
            <person name="Yeon J."/>
        </authorList>
    </citation>
    <scope>NUCLEOTIDE SEQUENCE [LARGE SCALE GENOMIC DNA]</scope>
    <source>
        <strain evidence="3 4">SBD 7-3</strain>
    </source>
</reference>
<dbReference type="PANTHER" id="PTHR41773">
    <property type="entry name" value="GTP PYROPHOSPHATASE-RELATED"/>
    <property type="match status" value="1"/>
</dbReference>
<dbReference type="SMART" id="SM00954">
    <property type="entry name" value="RelA_SpoT"/>
    <property type="match status" value="1"/>
</dbReference>
<gene>
    <name evidence="3" type="ORF">RXV79_03595</name>
</gene>
<dbReference type="RefSeq" id="WP_316702104.1">
    <property type="nucleotide sequence ID" value="NZ_CP136336.1"/>
</dbReference>
<dbReference type="PANTHER" id="PTHR41773:SF1">
    <property type="entry name" value="RELA_SPOT DOMAIN-CONTAINING PROTEIN"/>
    <property type="match status" value="1"/>
</dbReference>
<dbReference type="Proteomes" id="UP001303946">
    <property type="component" value="Chromosome"/>
</dbReference>
<dbReference type="InterPro" id="IPR007685">
    <property type="entry name" value="RelA_SpoT"/>
</dbReference>